<sequence>MWLRDASLTLEVLLAHGFESEADEWRTWLLRAIAGDPGDVQIMYGLSGERYLPSATSRACPATTAPARCASATAPSSSTRPT</sequence>
<comment type="caution">
    <text evidence="3">The sequence shown here is derived from an EMBL/GenBank/DDBJ whole genome shotgun (WGS) entry which is preliminary data.</text>
</comment>
<dbReference type="Gene3D" id="1.50.10.10">
    <property type="match status" value="1"/>
</dbReference>
<dbReference type="Proteomes" id="UP000195062">
    <property type="component" value="Unassembled WGS sequence"/>
</dbReference>
<gene>
    <name evidence="3" type="ORF">CMMCAS07_19165</name>
</gene>
<feature type="region of interest" description="Disordered" evidence="1">
    <location>
        <begin position="63"/>
        <end position="82"/>
    </location>
</feature>
<evidence type="ECO:0000256" key="1">
    <source>
        <dbReference type="SAM" id="MobiDB-lite"/>
    </source>
</evidence>
<evidence type="ECO:0000313" key="3">
    <source>
        <dbReference type="EMBL" id="OUD99900.1"/>
    </source>
</evidence>
<feature type="domain" description="GH15-like" evidence="2">
    <location>
        <begin position="2"/>
        <end position="50"/>
    </location>
</feature>
<dbReference type="InterPro" id="IPR008928">
    <property type="entry name" value="6-hairpin_glycosidase_sf"/>
</dbReference>
<evidence type="ECO:0000313" key="4">
    <source>
        <dbReference type="Proteomes" id="UP000195062"/>
    </source>
</evidence>
<dbReference type="InterPro" id="IPR012341">
    <property type="entry name" value="6hp_glycosidase-like_sf"/>
</dbReference>
<dbReference type="SUPFAM" id="SSF48208">
    <property type="entry name" value="Six-hairpin glycosidases"/>
    <property type="match status" value="1"/>
</dbReference>
<dbReference type="Pfam" id="PF00723">
    <property type="entry name" value="Glyco_hydro_15"/>
    <property type="match status" value="1"/>
</dbReference>
<dbReference type="InterPro" id="IPR011613">
    <property type="entry name" value="GH15-like"/>
</dbReference>
<accession>A0A251XCU9</accession>
<dbReference type="AlphaFoldDB" id="A0A251XCU9"/>
<protein>
    <recommendedName>
        <fullName evidence="2">GH15-like domain-containing protein</fullName>
    </recommendedName>
</protein>
<organism evidence="3 4">
    <name type="scientific">Clavibacter michiganensis subsp. michiganensis</name>
    <dbReference type="NCBI Taxonomy" id="33013"/>
    <lineage>
        <taxon>Bacteria</taxon>
        <taxon>Bacillati</taxon>
        <taxon>Actinomycetota</taxon>
        <taxon>Actinomycetes</taxon>
        <taxon>Micrococcales</taxon>
        <taxon>Microbacteriaceae</taxon>
        <taxon>Clavibacter</taxon>
    </lineage>
</organism>
<reference evidence="3 4" key="1">
    <citation type="submission" date="2016-08" db="EMBL/GenBank/DDBJ databases">
        <title>Genome sequence of Clavibacter michiganensis subsp. michiganensis strain CASJ007.</title>
        <authorList>
            <person name="Thapa S.P."/>
            <person name="Coaker G."/>
        </authorList>
    </citation>
    <scope>NUCLEOTIDE SEQUENCE [LARGE SCALE GENOMIC DNA]</scope>
    <source>
        <strain evidence="3">CASJ007</strain>
    </source>
</reference>
<name>A0A251XCU9_CLAMM</name>
<keyword evidence="4" id="KW-1185">Reference proteome</keyword>
<proteinExistence type="predicted"/>
<evidence type="ECO:0000259" key="2">
    <source>
        <dbReference type="Pfam" id="PF00723"/>
    </source>
</evidence>
<dbReference type="GO" id="GO:0005975">
    <property type="term" value="P:carbohydrate metabolic process"/>
    <property type="evidence" value="ECO:0007669"/>
    <property type="project" value="InterPro"/>
</dbReference>
<dbReference type="EMBL" id="MDHH01000009">
    <property type="protein sequence ID" value="OUD99900.1"/>
    <property type="molecule type" value="Genomic_DNA"/>
</dbReference>